<sequence>MFKMASHYNLIGRVLRCGAISRCDPFRPRRNRLHLGSCHGRVANILSRKTISTSISHGCGNNQTNNSTNPHRIRKRNTSNFQQYFRHWSSTAKVTDSPNYGKGVIHDENQLEYLPEGITRQTDFFGEGLTFIKNLNRGYIPTNDQSTENHLQMPNSSNPHSSHPSNSIQPQSTSHANLSDAISSFDNMSLCIISKGSANIHNGNDGEGPQLRAMHASAMAWADLLTHSYEWNCGGEWSNPLGGVTAAPMLAVVAVAPVVAQGGIHYLHRIDALLASSSSSSSLAENRRNATSLLDMARYATSFRDVFVSSRVDSVCSVNDTDRSTLGTTVPILSPRERWHLHALHQLLQNNHRAAMGAYLRLLELFPGDLLALSLAMDVAYTLGDADLALRAATHVSTYWTERDGGRLNHSHPGQTMATSLLAVGLASSSSSRASTAERLAETALSRDSDSSGGTAVWALSHSLAGEGRSQEMLSRLSTSDGVQLYEAAGYLAFNKRMSGYGAIAILDTQRSGADRSAIRMYDGSFGHVLQYSGNNVEGIERGGEKLCLGELKVPRSIKDDVRGTVGSMFSNWFGRGGGTNPGSRSNDDETNATHDESATRGKIHVQKRSPEAVLTWLPPSPILLTQATALLLRMTLCDAIPSSDHRWADLRAAWEVTLENGNDLLNGEQTSVEFMPLALLAASLMIEPTKLHVKPISPQLEMAMGGLHQLGNIMKLGQLKVQMKSSSYDDIAQSEKWRAVLTSLSRARDTSRWEMPSGISSATYLPPSSSDHLDPTFGVGWEFDTRQFLEYSLCHAAMEVGDYESLCLAKTLCSEGTTLRSNCPEVWWRYAMIMEKLGDDVAAENARAASVSLGGSEGSAAL</sequence>
<dbReference type="SUPFAM" id="SSF48452">
    <property type="entry name" value="TPR-like"/>
    <property type="match status" value="1"/>
</dbReference>
<evidence type="ECO:0000256" key="2">
    <source>
        <dbReference type="ARBA" id="ARBA00019992"/>
    </source>
</evidence>
<name>A0ABD3PQE4_9STRA</name>
<dbReference type="PANTHER" id="PTHR16263:SF4">
    <property type="entry name" value="TETRATRICOPEPTIDE REPEAT PROTEIN 38"/>
    <property type="match status" value="1"/>
</dbReference>
<feature type="compositionally biased region" description="Polar residues" evidence="5">
    <location>
        <begin position="142"/>
        <end position="153"/>
    </location>
</feature>
<dbReference type="InterPro" id="IPR011990">
    <property type="entry name" value="TPR-like_helical_dom_sf"/>
</dbReference>
<evidence type="ECO:0000256" key="1">
    <source>
        <dbReference type="ARBA" id="ARBA00005857"/>
    </source>
</evidence>
<organism evidence="6 7">
    <name type="scientific">Cyclotella cryptica</name>
    <dbReference type="NCBI Taxonomy" id="29204"/>
    <lineage>
        <taxon>Eukaryota</taxon>
        <taxon>Sar</taxon>
        <taxon>Stramenopiles</taxon>
        <taxon>Ochrophyta</taxon>
        <taxon>Bacillariophyta</taxon>
        <taxon>Coscinodiscophyceae</taxon>
        <taxon>Thalassiosirophycidae</taxon>
        <taxon>Stephanodiscales</taxon>
        <taxon>Stephanodiscaceae</taxon>
        <taxon>Cyclotella</taxon>
    </lineage>
</organism>
<dbReference type="PANTHER" id="PTHR16263">
    <property type="entry name" value="TETRATRICOPEPTIDE REPEAT PROTEIN 38"/>
    <property type="match status" value="1"/>
</dbReference>
<evidence type="ECO:0000256" key="3">
    <source>
        <dbReference type="ARBA" id="ARBA00022737"/>
    </source>
</evidence>
<feature type="region of interest" description="Disordered" evidence="5">
    <location>
        <begin position="573"/>
        <end position="605"/>
    </location>
</feature>
<accession>A0ABD3PQE4</accession>
<keyword evidence="3" id="KW-0677">Repeat</keyword>
<gene>
    <name evidence="6" type="ORF">HJC23_010604</name>
</gene>
<evidence type="ECO:0000313" key="6">
    <source>
        <dbReference type="EMBL" id="KAL3789919.1"/>
    </source>
</evidence>
<comment type="similarity">
    <text evidence="1">Belongs to the TTC38 family.</text>
</comment>
<proteinExistence type="inferred from homology"/>
<dbReference type="InterPro" id="IPR033891">
    <property type="entry name" value="TTC38"/>
</dbReference>
<comment type="caution">
    <text evidence="6">The sequence shown here is derived from an EMBL/GenBank/DDBJ whole genome shotgun (WGS) entry which is preliminary data.</text>
</comment>
<dbReference type="Gene3D" id="1.25.40.10">
    <property type="entry name" value="Tetratricopeptide repeat domain"/>
    <property type="match status" value="1"/>
</dbReference>
<feature type="region of interest" description="Disordered" evidence="5">
    <location>
        <begin position="141"/>
        <end position="176"/>
    </location>
</feature>
<protein>
    <recommendedName>
        <fullName evidence="2">Tetratricopeptide repeat protein 38</fullName>
    </recommendedName>
</protein>
<evidence type="ECO:0000313" key="7">
    <source>
        <dbReference type="Proteomes" id="UP001516023"/>
    </source>
</evidence>
<keyword evidence="4" id="KW-0802">TPR repeat</keyword>
<feature type="compositionally biased region" description="Low complexity" evidence="5">
    <location>
        <begin position="154"/>
        <end position="167"/>
    </location>
</feature>
<evidence type="ECO:0000256" key="5">
    <source>
        <dbReference type="SAM" id="MobiDB-lite"/>
    </source>
</evidence>
<keyword evidence="7" id="KW-1185">Reference proteome</keyword>
<reference evidence="6 7" key="1">
    <citation type="journal article" date="2020" name="G3 (Bethesda)">
        <title>Improved Reference Genome for Cyclotella cryptica CCMP332, a Model for Cell Wall Morphogenesis, Salinity Adaptation, and Lipid Production in Diatoms (Bacillariophyta).</title>
        <authorList>
            <person name="Roberts W.R."/>
            <person name="Downey K.M."/>
            <person name="Ruck E.C."/>
            <person name="Traller J.C."/>
            <person name="Alverson A.J."/>
        </authorList>
    </citation>
    <scope>NUCLEOTIDE SEQUENCE [LARGE SCALE GENOMIC DNA]</scope>
    <source>
        <strain evidence="6 7">CCMP332</strain>
    </source>
</reference>
<dbReference type="Proteomes" id="UP001516023">
    <property type="component" value="Unassembled WGS sequence"/>
</dbReference>
<dbReference type="AlphaFoldDB" id="A0ABD3PQE4"/>
<dbReference type="EMBL" id="JABMIG020000135">
    <property type="protein sequence ID" value="KAL3789919.1"/>
    <property type="molecule type" value="Genomic_DNA"/>
</dbReference>
<feature type="compositionally biased region" description="Basic and acidic residues" evidence="5">
    <location>
        <begin position="586"/>
        <end position="600"/>
    </location>
</feature>
<evidence type="ECO:0000256" key="4">
    <source>
        <dbReference type="ARBA" id="ARBA00022803"/>
    </source>
</evidence>